<feature type="compositionally biased region" description="Basic and acidic residues" evidence="1">
    <location>
        <begin position="36"/>
        <end position="57"/>
    </location>
</feature>
<reference evidence="3 4" key="1">
    <citation type="submission" date="2018-04" db="EMBL/GenBank/DDBJ databases">
        <title>Genomic Encyclopedia of Archaeal and Bacterial Type Strains, Phase II (KMG-II): from individual species to whole genera.</title>
        <authorList>
            <person name="Goeker M."/>
        </authorList>
    </citation>
    <scope>NUCLEOTIDE SEQUENCE [LARGE SCALE GENOMIC DNA]</scope>
    <source>
        <strain evidence="3 4">DSM 45169</strain>
    </source>
</reference>
<accession>A0A2T4Z935</accession>
<feature type="region of interest" description="Disordered" evidence="1">
    <location>
        <begin position="26"/>
        <end position="57"/>
    </location>
</feature>
<dbReference type="PROSITE" id="PS51257">
    <property type="entry name" value="PROKAR_LIPOPROTEIN"/>
    <property type="match status" value="1"/>
</dbReference>
<evidence type="ECO:0000313" key="4">
    <source>
        <dbReference type="Proteomes" id="UP000241639"/>
    </source>
</evidence>
<sequence length="180" mass="19313">MKKIGFMAIICLFAFALVGCGPDDVSTGAEDASGNEENKQNDQGKNDGEKRTTVNETKDVGGLKVTVAEVVVREDKIDVGINLENTASHPITIYPDMDGKIVIPDMQMQLTANMFMGDSVGGDVSAGVKQDGVLSFTTDNNKKLTTDEVKSFNLELGEVVHGETYSTLGKIQFEIAMDGE</sequence>
<evidence type="ECO:0000256" key="2">
    <source>
        <dbReference type="SAM" id="SignalP"/>
    </source>
</evidence>
<dbReference type="Proteomes" id="UP000241639">
    <property type="component" value="Unassembled WGS sequence"/>
</dbReference>
<feature type="signal peptide" evidence="2">
    <location>
        <begin position="1"/>
        <end position="18"/>
    </location>
</feature>
<proteinExistence type="predicted"/>
<dbReference type="OrthoDB" id="2989765at2"/>
<comment type="caution">
    <text evidence="3">The sequence shown here is derived from an EMBL/GenBank/DDBJ whole genome shotgun (WGS) entry which is preliminary data.</text>
</comment>
<evidence type="ECO:0008006" key="5">
    <source>
        <dbReference type="Google" id="ProtNLM"/>
    </source>
</evidence>
<name>A0A2T4Z935_9BACL</name>
<keyword evidence="4" id="KW-1185">Reference proteome</keyword>
<gene>
    <name evidence="3" type="ORF">C8J48_0986</name>
</gene>
<feature type="chain" id="PRO_5038378957" description="DUF4352 domain-containing protein" evidence="2">
    <location>
        <begin position="19"/>
        <end position="180"/>
    </location>
</feature>
<keyword evidence="2" id="KW-0732">Signal</keyword>
<evidence type="ECO:0000313" key="3">
    <source>
        <dbReference type="EMBL" id="PTM58403.1"/>
    </source>
</evidence>
<dbReference type="RefSeq" id="WP_107725217.1">
    <property type="nucleotide sequence ID" value="NZ_PZZP01000001.1"/>
</dbReference>
<dbReference type="EMBL" id="PZZP01000001">
    <property type="protein sequence ID" value="PTM58403.1"/>
    <property type="molecule type" value="Genomic_DNA"/>
</dbReference>
<dbReference type="AlphaFoldDB" id="A0A2T4Z935"/>
<evidence type="ECO:0000256" key="1">
    <source>
        <dbReference type="SAM" id="MobiDB-lite"/>
    </source>
</evidence>
<protein>
    <recommendedName>
        <fullName evidence="5">DUF4352 domain-containing protein</fullName>
    </recommendedName>
</protein>
<organism evidence="3 4">
    <name type="scientific">Desmospora activa DSM 45169</name>
    <dbReference type="NCBI Taxonomy" id="1121389"/>
    <lineage>
        <taxon>Bacteria</taxon>
        <taxon>Bacillati</taxon>
        <taxon>Bacillota</taxon>
        <taxon>Bacilli</taxon>
        <taxon>Bacillales</taxon>
        <taxon>Thermoactinomycetaceae</taxon>
        <taxon>Desmospora</taxon>
    </lineage>
</organism>